<dbReference type="InterPro" id="IPR001610">
    <property type="entry name" value="PAC"/>
</dbReference>
<dbReference type="PROSITE" id="PS50113">
    <property type="entry name" value="PAC"/>
    <property type="match status" value="4"/>
</dbReference>
<dbReference type="SUPFAM" id="SSF55785">
    <property type="entry name" value="PYP-like sensor domain (PAS domain)"/>
    <property type="match status" value="5"/>
</dbReference>
<sequence length="859" mass="97830">MENRSFSEYLHPEDRGKIVAAFQKAMSNKNAPSSTFRMPDSDGNVHWIENYPHFQSDENGNSRGLIGVLRDVTKHKAVEDELKKYQNRLEELVELRTSELKASNEKLKLEITERKRAEEALKEKERHISSLFDVAPIGIGFSYDRKIMDANEEAYRILGYSKDFVIGKDTRMYYPSDEHYREVGKVIEAVIRERKTHTIETQLVNKDGKIIDVSLKLALLDTEDPSRGIIYTLQDITELKQYEKAIREKEAKIRSAFLATPVGIGVVWDRVFRDVNDNMCDLVGYSSEEIIGTNTRFLYPNNDEYYRIGALLQGMIRIKEPLKTQGRWIRKDGKEINVAFTFALVDPQDPPAGITFTVEDITEKLLAEEKICNLTQFQQTVIENADIWLNVLNEKAEVVIWNNAAEKISGYSREEIIGSDRIWELLYPEEEYRKEIFAEAKAILEQGKRVAGLETTIIRKDGEERIISWNSRNLVNEKREVIGSIAIGNDITQRKEAEKVQKTYFHFLQELIDAVPVPVFYKNKDGTYLGCNKAFENFIGIKKEDLVGKTVFDIAPEDLAIQYYEKDNELFENGGIQVYESSTESQTDGSIRRVMFNKSLFTDLNGDVAGLVGAIIDITDIKRNEETLRKYAEQLELSNEFKGIFTDILSHDILNHATVIDGYTCLLLAEEDEENKLAKLEKIENTNKKLIELIDCVAAFAKLESVTEIISEKVDLMKVLNDCISQFEYQAAQKNIQIVNENKGKFDTIANPMIEEVFTNLISNAVKYSPENENIEIAVKDLNENWKVTITDSGEGIGDNDKKMIFDRFKRAVGDCNIKGSGLGLAIVKRIVELHGGQVGVEDNPNGPGSVFWVTLKKA</sequence>
<feature type="domain" description="PAS" evidence="8">
    <location>
        <begin position="144"/>
        <end position="194"/>
    </location>
</feature>
<evidence type="ECO:0000313" key="11">
    <source>
        <dbReference type="Proteomes" id="UP000033048"/>
    </source>
</evidence>
<dbReference type="SMART" id="SM00387">
    <property type="entry name" value="HATPase_c"/>
    <property type="match status" value="1"/>
</dbReference>
<keyword evidence="4" id="KW-0808">Transferase</keyword>
<dbReference type="Gene3D" id="3.30.450.20">
    <property type="entry name" value="PAS domain"/>
    <property type="match status" value="5"/>
</dbReference>
<feature type="domain" description="PAC" evidence="9">
    <location>
        <begin position="197"/>
        <end position="248"/>
    </location>
</feature>
<protein>
    <recommendedName>
        <fullName evidence="2">histidine kinase</fullName>
        <ecNumber evidence="2">2.7.13.3</ecNumber>
    </recommendedName>
</protein>
<dbReference type="InterPro" id="IPR005467">
    <property type="entry name" value="His_kinase_dom"/>
</dbReference>
<dbReference type="InterPro" id="IPR013655">
    <property type="entry name" value="PAS_fold_3"/>
</dbReference>
<dbReference type="FunFam" id="3.30.565.10:FF:000006">
    <property type="entry name" value="Sensor histidine kinase WalK"/>
    <property type="match status" value="1"/>
</dbReference>
<dbReference type="PANTHER" id="PTHR43304:SF1">
    <property type="entry name" value="PAC DOMAIN-CONTAINING PROTEIN"/>
    <property type="match status" value="1"/>
</dbReference>
<organism evidence="10 11">
    <name type="scientific">Methanococcoides methylutens MM1</name>
    <dbReference type="NCBI Taxonomy" id="1434104"/>
    <lineage>
        <taxon>Archaea</taxon>
        <taxon>Methanobacteriati</taxon>
        <taxon>Methanobacteriota</taxon>
        <taxon>Stenosarchaea group</taxon>
        <taxon>Methanomicrobia</taxon>
        <taxon>Methanosarcinales</taxon>
        <taxon>Methanosarcinaceae</taxon>
        <taxon>Methanococcoides</taxon>
    </lineage>
</organism>
<dbReference type="Pfam" id="PF02518">
    <property type="entry name" value="HATPase_c"/>
    <property type="match status" value="1"/>
</dbReference>
<feature type="coiled-coil region" evidence="6">
    <location>
        <begin position="75"/>
        <end position="127"/>
    </location>
</feature>
<dbReference type="SMART" id="SM00091">
    <property type="entry name" value="PAS"/>
    <property type="match status" value="4"/>
</dbReference>
<feature type="domain" description="PAC" evidence="9">
    <location>
        <begin position="451"/>
        <end position="503"/>
    </location>
</feature>
<dbReference type="SUPFAM" id="SSF47384">
    <property type="entry name" value="Homodimeric domain of signal transducing histidine kinase"/>
    <property type="match status" value="1"/>
</dbReference>
<dbReference type="InterPro" id="IPR000700">
    <property type="entry name" value="PAS-assoc_C"/>
</dbReference>
<dbReference type="STRING" id="1434104.MCMEM_1951"/>
<dbReference type="InterPro" id="IPR036890">
    <property type="entry name" value="HATPase_C_sf"/>
</dbReference>
<dbReference type="AlphaFoldDB" id="A0A0E3X1A7"/>
<dbReference type="PANTHER" id="PTHR43304">
    <property type="entry name" value="PHYTOCHROME-LIKE PROTEIN CPH1"/>
    <property type="match status" value="1"/>
</dbReference>
<gene>
    <name evidence="10" type="ORF">MCMEM_1951</name>
</gene>
<dbReference type="HOGENOM" id="CLU_332794_0_0_2"/>
<dbReference type="Proteomes" id="UP000033048">
    <property type="component" value="Chromosome"/>
</dbReference>
<evidence type="ECO:0000259" key="7">
    <source>
        <dbReference type="PROSITE" id="PS50109"/>
    </source>
</evidence>
<feature type="domain" description="Histidine kinase" evidence="7">
    <location>
        <begin position="648"/>
        <end position="859"/>
    </location>
</feature>
<evidence type="ECO:0000259" key="8">
    <source>
        <dbReference type="PROSITE" id="PS50112"/>
    </source>
</evidence>
<dbReference type="EMBL" id="CP009518">
    <property type="protein sequence ID" value="AKB86004.1"/>
    <property type="molecule type" value="Genomic_DNA"/>
</dbReference>
<feature type="domain" description="PAS" evidence="8">
    <location>
        <begin position="275"/>
        <end position="304"/>
    </location>
</feature>
<dbReference type="CDD" id="cd00130">
    <property type="entry name" value="PAS"/>
    <property type="match status" value="5"/>
</dbReference>
<dbReference type="InterPro" id="IPR003594">
    <property type="entry name" value="HATPase_dom"/>
</dbReference>
<feature type="domain" description="PAC" evidence="9">
    <location>
        <begin position="32"/>
        <end position="84"/>
    </location>
</feature>
<evidence type="ECO:0000256" key="5">
    <source>
        <dbReference type="ARBA" id="ARBA00022777"/>
    </source>
</evidence>
<evidence type="ECO:0000256" key="3">
    <source>
        <dbReference type="ARBA" id="ARBA00022553"/>
    </source>
</evidence>
<evidence type="ECO:0000256" key="2">
    <source>
        <dbReference type="ARBA" id="ARBA00012438"/>
    </source>
</evidence>
<evidence type="ECO:0000256" key="6">
    <source>
        <dbReference type="SAM" id="Coils"/>
    </source>
</evidence>
<dbReference type="PROSITE" id="PS50112">
    <property type="entry name" value="PAS"/>
    <property type="match status" value="4"/>
</dbReference>
<name>A0A0E3X1A7_METMT</name>
<dbReference type="SUPFAM" id="SSF55874">
    <property type="entry name" value="ATPase domain of HSP90 chaperone/DNA topoisomerase II/histidine kinase"/>
    <property type="match status" value="1"/>
</dbReference>
<dbReference type="InterPro" id="IPR004358">
    <property type="entry name" value="Sig_transdc_His_kin-like_C"/>
</dbReference>
<dbReference type="InterPro" id="IPR000014">
    <property type="entry name" value="PAS"/>
</dbReference>
<evidence type="ECO:0000256" key="4">
    <source>
        <dbReference type="ARBA" id="ARBA00022679"/>
    </source>
</evidence>
<dbReference type="KEGG" id="mmet:MCMEM_1951"/>
<dbReference type="InterPro" id="IPR035965">
    <property type="entry name" value="PAS-like_dom_sf"/>
</dbReference>
<dbReference type="InterPro" id="IPR036097">
    <property type="entry name" value="HisK_dim/P_sf"/>
</dbReference>
<dbReference type="EC" id="2.7.13.3" evidence="2"/>
<dbReference type="Pfam" id="PF08448">
    <property type="entry name" value="PAS_4"/>
    <property type="match status" value="1"/>
</dbReference>
<evidence type="ECO:0000256" key="1">
    <source>
        <dbReference type="ARBA" id="ARBA00000085"/>
    </source>
</evidence>
<reference evidence="10 11" key="1">
    <citation type="submission" date="2014-07" db="EMBL/GenBank/DDBJ databases">
        <title>Methanogenic archaea and the global carbon cycle.</title>
        <authorList>
            <person name="Henriksen J.R."/>
            <person name="Luke J."/>
            <person name="Reinhart S."/>
            <person name="Benedict M.N."/>
            <person name="Youngblut N.D."/>
            <person name="Metcalf M.E."/>
            <person name="Whitaker R.J."/>
            <person name="Metcalf W.W."/>
        </authorList>
    </citation>
    <scope>NUCLEOTIDE SEQUENCE [LARGE SCALE GENOMIC DNA]</scope>
    <source>
        <strain evidence="10 11">MM1</strain>
    </source>
</reference>
<evidence type="ECO:0000259" key="9">
    <source>
        <dbReference type="PROSITE" id="PS50113"/>
    </source>
</evidence>
<dbReference type="CDD" id="cd00075">
    <property type="entry name" value="HATPase"/>
    <property type="match status" value="1"/>
</dbReference>
<keyword evidence="5" id="KW-0418">Kinase</keyword>
<dbReference type="NCBIfam" id="TIGR00229">
    <property type="entry name" value="sensory_box"/>
    <property type="match status" value="5"/>
</dbReference>
<dbReference type="OrthoDB" id="141807at2157"/>
<dbReference type="InterPro" id="IPR013656">
    <property type="entry name" value="PAS_4"/>
</dbReference>
<dbReference type="PROSITE" id="PS50109">
    <property type="entry name" value="HIS_KIN"/>
    <property type="match status" value="1"/>
</dbReference>
<keyword evidence="3" id="KW-0597">Phosphoprotein</keyword>
<feature type="domain" description="PAS" evidence="8">
    <location>
        <begin position="508"/>
        <end position="574"/>
    </location>
</feature>
<dbReference type="SMART" id="SM00086">
    <property type="entry name" value="PAC"/>
    <property type="match status" value="5"/>
</dbReference>
<keyword evidence="6" id="KW-0175">Coiled coil</keyword>
<accession>A0A0E3X1A7</accession>
<feature type="domain" description="PAS" evidence="8">
    <location>
        <begin position="374"/>
        <end position="430"/>
    </location>
</feature>
<dbReference type="Pfam" id="PF08447">
    <property type="entry name" value="PAS_3"/>
    <property type="match status" value="1"/>
</dbReference>
<dbReference type="Pfam" id="PF13426">
    <property type="entry name" value="PAS_9"/>
    <property type="match status" value="3"/>
</dbReference>
<comment type="catalytic activity">
    <reaction evidence="1">
        <text>ATP + protein L-histidine = ADP + protein N-phospho-L-histidine.</text>
        <dbReference type="EC" id="2.7.13.3"/>
    </reaction>
</comment>
<dbReference type="PRINTS" id="PR00344">
    <property type="entry name" value="BCTRLSENSOR"/>
</dbReference>
<feature type="coiled-coil region" evidence="6">
    <location>
        <begin position="666"/>
        <end position="693"/>
    </location>
</feature>
<proteinExistence type="predicted"/>
<feature type="domain" description="PAC" evidence="9">
    <location>
        <begin position="577"/>
        <end position="630"/>
    </location>
</feature>
<dbReference type="GO" id="GO:0000155">
    <property type="term" value="F:phosphorelay sensor kinase activity"/>
    <property type="evidence" value="ECO:0007669"/>
    <property type="project" value="InterPro"/>
</dbReference>
<evidence type="ECO:0000313" key="10">
    <source>
        <dbReference type="EMBL" id="AKB86004.1"/>
    </source>
</evidence>
<dbReference type="InterPro" id="IPR052162">
    <property type="entry name" value="Sensor_kinase/Photoreceptor"/>
</dbReference>
<dbReference type="Gene3D" id="3.30.565.10">
    <property type="entry name" value="Histidine kinase-like ATPase, C-terminal domain"/>
    <property type="match status" value="1"/>
</dbReference>
<dbReference type="Gene3D" id="1.10.287.130">
    <property type="match status" value="1"/>
</dbReference>
<keyword evidence="11" id="KW-1185">Reference proteome</keyword>